<reference evidence="2 3" key="1">
    <citation type="journal article" date="2010" name="J. Bacteriol.">
        <title>Genome sequences of Pelagibaca bermudensis HTCC2601T and Maritimibacter alkaliphilus HTCC2654T, the type strains of two marine Roseobacter genera.</title>
        <authorList>
            <person name="Thrash J.C."/>
            <person name="Cho J.C."/>
            <person name="Ferriera S."/>
            <person name="Johnson J."/>
            <person name="Vergin K.L."/>
            <person name="Giovannoni S.J."/>
        </authorList>
    </citation>
    <scope>NUCLEOTIDE SEQUENCE [LARGE SCALE GENOMIC DNA]</scope>
    <source>
        <strain evidence="3">DSM 26914 / JCM 13377 / KCTC 12554 / HTCC2601</strain>
    </source>
</reference>
<dbReference type="STRING" id="314265.R2601_25871"/>
<dbReference type="InterPro" id="IPR001387">
    <property type="entry name" value="Cro/C1-type_HTH"/>
</dbReference>
<dbReference type="eggNOG" id="COG1396">
    <property type="taxonomic scope" value="Bacteria"/>
</dbReference>
<dbReference type="Pfam" id="PF01381">
    <property type="entry name" value="HTH_3"/>
    <property type="match status" value="1"/>
</dbReference>
<dbReference type="Proteomes" id="UP000006230">
    <property type="component" value="Unassembled WGS sequence"/>
</dbReference>
<protein>
    <submittedName>
        <fullName evidence="2">DNA-binding protein, putative</fullName>
    </submittedName>
</protein>
<comment type="caution">
    <text evidence="2">The sequence shown here is derived from an EMBL/GenBank/DDBJ whole genome shotgun (WGS) entry which is preliminary data.</text>
</comment>
<dbReference type="SUPFAM" id="SSF47413">
    <property type="entry name" value="lambda repressor-like DNA-binding domains"/>
    <property type="match status" value="1"/>
</dbReference>
<keyword evidence="3" id="KW-1185">Reference proteome</keyword>
<organism evidence="2 3">
    <name type="scientific">Salipiger bermudensis (strain DSM 26914 / JCM 13377 / KCTC 12554 / HTCC2601)</name>
    <name type="common">Pelagibaca bermudensis</name>
    <dbReference type="NCBI Taxonomy" id="314265"/>
    <lineage>
        <taxon>Bacteria</taxon>
        <taxon>Pseudomonadati</taxon>
        <taxon>Pseudomonadota</taxon>
        <taxon>Alphaproteobacteria</taxon>
        <taxon>Rhodobacterales</taxon>
        <taxon>Roseobacteraceae</taxon>
        <taxon>Salipiger</taxon>
    </lineage>
</organism>
<dbReference type="InterPro" id="IPR010982">
    <property type="entry name" value="Lambda_DNA-bd_dom_sf"/>
</dbReference>
<proteinExistence type="predicted"/>
<dbReference type="PROSITE" id="PS50943">
    <property type="entry name" value="HTH_CROC1"/>
    <property type="match status" value="1"/>
</dbReference>
<name>Q0FTM1_SALBH</name>
<accession>Q0FTM1</accession>
<dbReference type="EMBL" id="AATQ01000006">
    <property type="protein sequence ID" value="EAU47431.1"/>
    <property type="molecule type" value="Genomic_DNA"/>
</dbReference>
<gene>
    <name evidence="2" type="ORF">R2601_25871</name>
</gene>
<dbReference type="HOGENOM" id="CLU_1936036_0_0_5"/>
<sequence length="130" mass="14603">MEERIRAQLRLYRRSAGLTQNELAKRIGAHVQQIYRYETGAGRIPAAQLWLISQALDMPLDQFFIDADMPVSEQEQAVFDDVRTAATLLRPLAPEQRNAVIELLRTMAQGTQAKKKAAPQAEQPLRATGC</sequence>
<feature type="domain" description="HTH cro/C1-type" evidence="1">
    <location>
        <begin position="9"/>
        <end position="63"/>
    </location>
</feature>
<evidence type="ECO:0000259" key="1">
    <source>
        <dbReference type="PROSITE" id="PS50943"/>
    </source>
</evidence>
<dbReference type="OrthoDB" id="3034420at2"/>
<evidence type="ECO:0000313" key="2">
    <source>
        <dbReference type="EMBL" id="EAU47431.1"/>
    </source>
</evidence>
<dbReference type="Gene3D" id="1.10.260.40">
    <property type="entry name" value="lambda repressor-like DNA-binding domains"/>
    <property type="match status" value="1"/>
</dbReference>
<dbReference type="SMART" id="SM00530">
    <property type="entry name" value="HTH_XRE"/>
    <property type="match status" value="1"/>
</dbReference>
<dbReference type="CDD" id="cd00093">
    <property type="entry name" value="HTH_XRE"/>
    <property type="match status" value="1"/>
</dbReference>
<dbReference type="GO" id="GO:0003677">
    <property type="term" value="F:DNA binding"/>
    <property type="evidence" value="ECO:0007669"/>
    <property type="project" value="UniProtKB-KW"/>
</dbReference>
<keyword evidence="2" id="KW-0238">DNA-binding</keyword>
<dbReference type="AlphaFoldDB" id="Q0FTM1"/>
<evidence type="ECO:0000313" key="3">
    <source>
        <dbReference type="Proteomes" id="UP000006230"/>
    </source>
</evidence>